<gene>
    <name evidence="2" type="ORF">UFOVP1127_72</name>
    <name evidence="3" type="ORF">UFOVP1242_2</name>
    <name evidence="4" type="ORF">UFOVP1492_62</name>
    <name evidence="5" type="ORF">UFOVP1580_91</name>
</gene>
<dbReference type="InterPro" id="IPR036397">
    <property type="entry name" value="RNaseH_sf"/>
</dbReference>
<dbReference type="Pfam" id="PF13456">
    <property type="entry name" value="RVT_3"/>
    <property type="match status" value="1"/>
</dbReference>
<dbReference type="EMBL" id="LR797450">
    <property type="protein sequence ID" value="CAB4217681.1"/>
    <property type="molecule type" value="Genomic_DNA"/>
</dbReference>
<dbReference type="EMBL" id="LR798430">
    <property type="protein sequence ID" value="CAB5231488.1"/>
    <property type="molecule type" value="Genomic_DNA"/>
</dbReference>
<evidence type="ECO:0000313" key="5">
    <source>
        <dbReference type="EMBL" id="CAB5231488.1"/>
    </source>
</evidence>
<dbReference type="Gene3D" id="3.30.420.10">
    <property type="entry name" value="Ribonuclease H-like superfamily/Ribonuclease H"/>
    <property type="match status" value="1"/>
</dbReference>
<reference evidence="3" key="1">
    <citation type="submission" date="2020-05" db="EMBL/GenBank/DDBJ databases">
        <authorList>
            <person name="Chiriac C."/>
            <person name="Salcher M."/>
            <person name="Ghai R."/>
            <person name="Kavagutti S V."/>
        </authorList>
    </citation>
    <scope>NUCLEOTIDE SEQUENCE</scope>
</reference>
<evidence type="ECO:0000259" key="1">
    <source>
        <dbReference type="PROSITE" id="PS50879"/>
    </source>
</evidence>
<dbReference type="EMBL" id="LR797075">
    <property type="protein sequence ID" value="CAB4185436.1"/>
    <property type="molecule type" value="Genomic_DNA"/>
</dbReference>
<dbReference type="GO" id="GO:0003676">
    <property type="term" value="F:nucleic acid binding"/>
    <property type="evidence" value="ECO:0007669"/>
    <property type="project" value="InterPro"/>
</dbReference>
<accession>A0A6J5RHB8</accession>
<feature type="domain" description="RNase H type-1" evidence="1">
    <location>
        <begin position="1"/>
        <end position="125"/>
    </location>
</feature>
<evidence type="ECO:0000313" key="3">
    <source>
        <dbReference type="EMBL" id="CAB4192981.1"/>
    </source>
</evidence>
<dbReference type="InterPro" id="IPR012337">
    <property type="entry name" value="RNaseH-like_sf"/>
</dbReference>
<dbReference type="GO" id="GO:0004523">
    <property type="term" value="F:RNA-DNA hybrid ribonuclease activity"/>
    <property type="evidence" value="ECO:0007669"/>
    <property type="project" value="InterPro"/>
</dbReference>
<sequence length="134" mass="15157">MGIGIWAFTGSYENPLTVAEIAEYVGEGTSFKAEYYAAIEAFKFIKKYQASLRKKLGITEVRMFNDSESVVRQINGDYKISEPSIKILYDLVIVLRSQCSLNITLTHVRREYNTQADVLSKEALTYGRSNSQVP</sequence>
<dbReference type="SUPFAM" id="SSF53098">
    <property type="entry name" value="Ribonuclease H-like"/>
    <property type="match status" value="1"/>
</dbReference>
<evidence type="ECO:0000313" key="2">
    <source>
        <dbReference type="EMBL" id="CAB4185436.1"/>
    </source>
</evidence>
<protein>
    <submittedName>
        <fullName evidence="3">RnhA Ribonuclease HI</fullName>
    </submittedName>
</protein>
<organism evidence="3">
    <name type="scientific">uncultured Caudovirales phage</name>
    <dbReference type="NCBI Taxonomy" id="2100421"/>
    <lineage>
        <taxon>Viruses</taxon>
        <taxon>Duplodnaviria</taxon>
        <taxon>Heunggongvirae</taxon>
        <taxon>Uroviricota</taxon>
        <taxon>Caudoviricetes</taxon>
        <taxon>Peduoviridae</taxon>
        <taxon>Maltschvirus</taxon>
        <taxon>Maltschvirus maltsch</taxon>
    </lineage>
</organism>
<name>A0A6J5RHB8_9CAUD</name>
<evidence type="ECO:0000313" key="4">
    <source>
        <dbReference type="EMBL" id="CAB4217681.1"/>
    </source>
</evidence>
<dbReference type="PROSITE" id="PS50879">
    <property type="entry name" value="RNASE_H_1"/>
    <property type="match status" value="1"/>
</dbReference>
<dbReference type="EMBL" id="LR797197">
    <property type="protein sequence ID" value="CAB4192981.1"/>
    <property type="molecule type" value="Genomic_DNA"/>
</dbReference>
<dbReference type="InterPro" id="IPR002156">
    <property type="entry name" value="RNaseH_domain"/>
</dbReference>
<proteinExistence type="predicted"/>